<feature type="chain" id="PRO_5002419495" description="Lysozyme" evidence="6">
    <location>
        <begin position="32"/>
        <end position="1120"/>
    </location>
</feature>
<dbReference type="InterPro" id="IPR013688">
    <property type="entry name" value="GBS_Bsp-like"/>
</dbReference>
<accession>A0A0E4CSQ8</accession>
<evidence type="ECO:0000313" key="7">
    <source>
        <dbReference type="EMBL" id="CQR24907.1"/>
    </source>
</evidence>
<keyword evidence="3 4" id="KW-0326">Glycosidase</keyword>
<evidence type="ECO:0000256" key="4">
    <source>
        <dbReference type="RuleBase" id="RU361176"/>
    </source>
</evidence>
<dbReference type="InterPro" id="IPR017853">
    <property type="entry name" value="GH"/>
</dbReference>
<comment type="catalytic activity">
    <reaction evidence="4">
        <text>Hydrolysis of (1-&gt;4)-beta-linkages between N-acetylmuramic acid and N-acetyl-D-glucosamine residues in a peptidoglycan and between N-acetyl-D-glucosamine residues in chitodextrins.</text>
        <dbReference type="EC" id="3.2.1.17"/>
    </reaction>
</comment>
<dbReference type="Pfam" id="PF08481">
    <property type="entry name" value="GBS_Bsp-like"/>
    <property type="match status" value="7"/>
</dbReference>
<feature type="compositionally biased region" description="Low complexity" evidence="5">
    <location>
        <begin position="160"/>
        <end position="178"/>
    </location>
</feature>
<dbReference type="Gene3D" id="2.60.40.3760">
    <property type="match status" value="7"/>
</dbReference>
<dbReference type="GO" id="GO:0016998">
    <property type="term" value="P:cell wall macromolecule catabolic process"/>
    <property type="evidence" value="ECO:0007669"/>
    <property type="project" value="InterPro"/>
</dbReference>
<reference evidence="8" key="1">
    <citation type="submission" date="2015-03" db="EMBL/GenBank/DDBJ databases">
        <authorList>
            <person name="Urmite Genomes"/>
        </authorList>
    </citation>
    <scope>NUCLEOTIDE SEQUENCE [LARGE SCALE GENOMIC DNA]</scope>
    <source>
        <strain evidence="8">FF10</strain>
    </source>
</reference>
<comment type="similarity">
    <text evidence="1 4">Belongs to the glycosyl hydrolase 25 family.</text>
</comment>
<dbReference type="PROSITE" id="PS51904">
    <property type="entry name" value="GLYCOSYL_HYDROL_F25_2"/>
    <property type="match status" value="1"/>
</dbReference>
<dbReference type="InterPro" id="IPR018077">
    <property type="entry name" value="Glyco_hydro_fam25_subgr"/>
</dbReference>
<evidence type="ECO:0000256" key="5">
    <source>
        <dbReference type="SAM" id="MobiDB-lite"/>
    </source>
</evidence>
<evidence type="ECO:0000256" key="1">
    <source>
        <dbReference type="ARBA" id="ARBA00010646"/>
    </source>
</evidence>
<dbReference type="PANTHER" id="PTHR34135:SF1">
    <property type="entry name" value="GLYCOSYL HYDROLASE FAMILY 25"/>
    <property type="match status" value="1"/>
</dbReference>
<dbReference type="EMBL" id="CTEN01000002">
    <property type="protein sequence ID" value="CQR24907.1"/>
    <property type="molecule type" value="Genomic_DNA"/>
</dbReference>
<evidence type="ECO:0000256" key="3">
    <source>
        <dbReference type="ARBA" id="ARBA00023295"/>
    </source>
</evidence>
<dbReference type="Pfam" id="PF01183">
    <property type="entry name" value="Glyco_hydro_25"/>
    <property type="match status" value="1"/>
</dbReference>
<gene>
    <name evidence="7" type="ORF">BN1356_01259</name>
</gene>
<dbReference type="STRING" id="1608583.BN1356_01259"/>
<protein>
    <recommendedName>
        <fullName evidence="4">Lysozyme</fullName>
        <ecNumber evidence="4">3.2.1.17</ecNumber>
    </recommendedName>
</protein>
<dbReference type="EC" id="3.2.1.17" evidence="4"/>
<dbReference type="AlphaFoldDB" id="A0A0E4CSQ8"/>
<dbReference type="Proteomes" id="UP000198604">
    <property type="component" value="Unassembled WGS sequence"/>
</dbReference>
<dbReference type="PROSITE" id="PS00953">
    <property type="entry name" value="GLYCOSYL_HYDROL_F25_1"/>
    <property type="match status" value="1"/>
</dbReference>
<dbReference type="GO" id="GO:0009253">
    <property type="term" value="P:peptidoglycan catabolic process"/>
    <property type="evidence" value="ECO:0007669"/>
    <property type="project" value="InterPro"/>
</dbReference>
<sequence precursor="true">MGIGEKKLKLRKCMYLASLFASLICGHIVQADTIIAEPAYLILQGQSEKIESHGQFSVHLEGGQVQLSFDPKGQNFETVQIKIWTLNDRSDLLELPLELDKHGQFAAVFHPATPSISKKYFLEVEALDQNQSIYELKNYTFDWQLDPTSVSPQISEAETRNSVTTSETSSTVDTVSETPAKESSAVTAIAEAASGNLTIQNQNLLAGTFDIIISNLSSSTGIRSVRVPVWTEENGQDDLQWYNAERQLYGSYRVSIDKKNHKNGRGSYQIHLYYVDNANKTIGVASTQTTLSTTGKLSIRNVNYSAGTFDVVIEEVLSPNSIQSVRVPVWTSQDGQDDIRWYTANQQADGSYKVTVDKKNHKNGSGEYNVHLYYDFNNAPTQGIAATKTSLSPPTSGTISVSNLDLSKGSFDLTISNVNGAKPLKAIKVPVWTEEKGQDDLKWYNAQYQSDGSYKVTVQSANHKNGLGVYQAHLYYQYSDGSMEGIGTTSTSLSPQGKIEVANLNHQAGSFDLVVSNVSDSIGIDSIKVPVWTEAGGQDDIRWYTASKQSNGTYKVRIEKSNHKNESGVYHAHLYYEMSNGQMIGVTTANTRLLNQSEAKLSIENIDRQAGTFEVLISQVIFTSEIQSVRVPVWTETGGQDDIQWYEATRQNDGSYRVKIDSKNHKNGRGNYQVHLYFNYKNGKSEGIRTTQATLPEALPAATMSITNQNSQTGSFDVIINNITAPKGLQSLQIPVWSDKDGQDDIQWYTATKQVDGSYKVSVEAKNHKYDEGTYHIHLYLRQDDGSSVGLAQTRSNVTFSRKNVSARISIQNIDNTYGYFDVAVSDVFAPAGVSKVQVPVWSEVNGQNDIIWYEAYRQANGNYHVTVRLGNHRYETGTYHAHAYIESNGQTYGVGATNANVNFSKKSGQAFVDVSSHNGYLSVADYNALKVQGLSGVVVKLTEGTSYFNPLALDQIKNAQAADLKVSVYHYSHFTSVATAQAEARYFVAAAKRLGLPNSILMINDIEEEKSRINVNANMQAWETEMKGLGYQNLMHYAGASWIDVNGLGYAGPIQTSNFGISNFWIAQYPYINGMPTDQARRMAMHISAAAWQFTSRANLLRDRPFFDMNIDYTGRFTQ</sequence>
<dbReference type="Gene3D" id="3.20.20.80">
    <property type="entry name" value="Glycosidases"/>
    <property type="match status" value="1"/>
</dbReference>
<evidence type="ECO:0000256" key="6">
    <source>
        <dbReference type="SAM" id="SignalP"/>
    </source>
</evidence>
<proteinExistence type="inferred from homology"/>
<dbReference type="SUPFAM" id="SSF51445">
    <property type="entry name" value="(Trans)glycosidases"/>
    <property type="match status" value="1"/>
</dbReference>
<evidence type="ECO:0000256" key="2">
    <source>
        <dbReference type="ARBA" id="ARBA00022801"/>
    </source>
</evidence>
<dbReference type="GO" id="GO:0016052">
    <property type="term" value="P:carbohydrate catabolic process"/>
    <property type="evidence" value="ECO:0007669"/>
    <property type="project" value="TreeGrafter"/>
</dbReference>
<keyword evidence="2 4" id="KW-0378">Hydrolase</keyword>
<feature type="region of interest" description="Disordered" evidence="5">
    <location>
        <begin position="152"/>
        <end position="178"/>
    </location>
</feature>
<evidence type="ECO:0000313" key="8">
    <source>
        <dbReference type="Proteomes" id="UP000198604"/>
    </source>
</evidence>
<keyword evidence="8" id="KW-1185">Reference proteome</keyword>
<name>A0A0E4CSQ8_9STRE</name>
<dbReference type="InterPro" id="IPR008270">
    <property type="entry name" value="Glyco_hydro_25_AS"/>
</dbReference>
<dbReference type="SMART" id="SM00641">
    <property type="entry name" value="Glyco_25"/>
    <property type="match status" value="1"/>
</dbReference>
<organism evidence="7 8">
    <name type="scientific">Streptococcus varani</name>
    <dbReference type="NCBI Taxonomy" id="1608583"/>
    <lineage>
        <taxon>Bacteria</taxon>
        <taxon>Bacillati</taxon>
        <taxon>Bacillota</taxon>
        <taxon>Bacilli</taxon>
        <taxon>Lactobacillales</taxon>
        <taxon>Streptococcaceae</taxon>
        <taxon>Streptococcus</taxon>
    </lineage>
</organism>
<dbReference type="InterPro" id="IPR002053">
    <property type="entry name" value="Glyco_hydro_25"/>
</dbReference>
<dbReference type="PANTHER" id="PTHR34135">
    <property type="entry name" value="LYSOZYME"/>
    <property type="match status" value="1"/>
</dbReference>
<keyword evidence="6" id="KW-0732">Signal</keyword>
<feature type="signal peptide" evidence="6">
    <location>
        <begin position="1"/>
        <end position="31"/>
    </location>
</feature>
<dbReference type="GO" id="GO:0003796">
    <property type="term" value="F:lysozyme activity"/>
    <property type="evidence" value="ECO:0007669"/>
    <property type="project" value="UniProtKB-EC"/>
</dbReference>